<organism evidence="1 2">
    <name type="scientific">Streptomyces mirabilis</name>
    <dbReference type="NCBI Taxonomy" id="68239"/>
    <lineage>
        <taxon>Bacteria</taxon>
        <taxon>Bacillati</taxon>
        <taxon>Actinomycetota</taxon>
        <taxon>Actinomycetes</taxon>
        <taxon>Kitasatosporales</taxon>
        <taxon>Streptomycetaceae</taxon>
        <taxon>Streptomyces</taxon>
    </lineage>
</organism>
<dbReference type="EMBL" id="FONR01000016">
    <property type="protein sequence ID" value="SFG16782.1"/>
    <property type="molecule type" value="Genomic_DNA"/>
</dbReference>
<dbReference type="Proteomes" id="UP000181942">
    <property type="component" value="Unassembled WGS sequence"/>
</dbReference>
<dbReference type="AlphaFoldDB" id="A0A1I2PKT4"/>
<dbReference type="OrthoDB" id="4313158at2"/>
<name>A0A1I2PKT4_9ACTN</name>
<gene>
    <name evidence="1" type="ORF">SAMN02787118_116213</name>
</gene>
<evidence type="ECO:0000313" key="2">
    <source>
        <dbReference type="Proteomes" id="UP000181942"/>
    </source>
</evidence>
<accession>A0A1I2PKT4</accession>
<evidence type="ECO:0000313" key="1">
    <source>
        <dbReference type="EMBL" id="SFG16782.1"/>
    </source>
</evidence>
<reference evidence="1 2" key="1">
    <citation type="submission" date="2016-10" db="EMBL/GenBank/DDBJ databases">
        <authorList>
            <person name="de Groot N.N."/>
        </authorList>
    </citation>
    <scope>NUCLEOTIDE SEQUENCE [LARGE SCALE GENOMIC DNA]</scope>
    <source>
        <strain evidence="1 2">OK461</strain>
    </source>
</reference>
<dbReference type="RefSeq" id="WP_075031314.1">
    <property type="nucleotide sequence ID" value="NZ_FONR01000016.1"/>
</dbReference>
<sequence length="149" mass="16285">MAWDEWEQLKNQAAHKQSARMQLNQLPADGGGGSTPQGDLTVDQKDLAAIGDRAFKLWEDLGRYGRDAWSSSQTAASDLKTQGFTLGGAVDRVQSRWEEQLTSLLDACAHISNHMDFTKKAHQGDEYYIGGQISSISTLDKGFDGGKGH</sequence>
<evidence type="ECO:0008006" key="3">
    <source>
        <dbReference type="Google" id="ProtNLM"/>
    </source>
</evidence>
<proteinExistence type="predicted"/>
<protein>
    <recommendedName>
        <fullName evidence="3">AG1 protein</fullName>
    </recommendedName>
</protein>